<dbReference type="SUPFAM" id="SSF54001">
    <property type="entry name" value="Cysteine proteinases"/>
    <property type="match status" value="1"/>
</dbReference>
<organism evidence="4">
    <name type="scientific">uncultured Thermomicrobiales bacterium</name>
    <dbReference type="NCBI Taxonomy" id="1645740"/>
    <lineage>
        <taxon>Bacteria</taxon>
        <taxon>Pseudomonadati</taxon>
        <taxon>Thermomicrobiota</taxon>
        <taxon>Thermomicrobia</taxon>
        <taxon>Thermomicrobiales</taxon>
        <taxon>environmental samples</taxon>
    </lineage>
</organism>
<evidence type="ECO:0000256" key="2">
    <source>
        <dbReference type="RuleBase" id="RU003452"/>
    </source>
</evidence>
<evidence type="ECO:0000256" key="3">
    <source>
        <dbReference type="SAM" id="MobiDB-lite"/>
    </source>
</evidence>
<proteinExistence type="inferred from homology"/>
<dbReference type="AlphaFoldDB" id="A0A6J4UIK7"/>
<gene>
    <name evidence="4" type="ORF">AVDCRST_MAG18-85</name>
</gene>
<comment type="similarity">
    <text evidence="1 2">Belongs to the arylamine N-acetyltransferase family.</text>
</comment>
<dbReference type="InterPro" id="IPR038765">
    <property type="entry name" value="Papain-like_cys_pep_sf"/>
</dbReference>
<feature type="region of interest" description="Disordered" evidence="3">
    <location>
        <begin position="269"/>
        <end position="293"/>
    </location>
</feature>
<protein>
    <submittedName>
        <fullName evidence="4">N-hydroxyarylamine O-acetyltransferase</fullName>
    </submittedName>
</protein>
<sequence length="293" mass="32808">MDVEHYLARIGYTGSREPTLETLRALHRAQLYTVPFENLDIDLGRPIALDEAAIFAKIVGRRRGGFCYELNGLFAALLRALGFRVALLAAGVYNGGKGAFGPEYDHLALRVDLDRPWLADVGFGDSFLYPLLLDTNEEQVDSGRPAPLVRPVGEGIWQDRFRIVGTVGARIMQRRDWTDEWRDQYRLSLTPRHWSEFAPMCHYHQTSPESGFTRGRICSLATPMGRVSIADSRLLVTANGVKRETPLADEAARAVALREYCGIVIYPPPAANSTPRRGENRDPRNQQSSSPRL</sequence>
<dbReference type="InterPro" id="IPR001447">
    <property type="entry name" value="Arylamine_N-AcTrfase"/>
</dbReference>
<accession>A0A6J4UIK7</accession>
<keyword evidence="4" id="KW-0808">Transferase</keyword>
<evidence type="ECO:0000256" key="1">
    <source>
        <dbReference type="ARBA" id="ARBA00006547"/>
    </source>
</evidence>
<dbReference type="Pfam" id="PF00797">
    <property type="entry name" value="Acetyltransf_2"/>
    <property type="match status" value="1"/>
</dbReference>
<dbReference type="PRINTS" id="PR01543">
    <property type="entry name" value="ANATRNSFRASE"/>
</dbReference>
<dbReference type="Gene3D" id="2.40.128.150">
    <property type="entry name" value="Cysteine proteinases"/>
    <property type="match status" value="1"/>
</dbReference>
<dbReference type="GO" id="GO:0016407">
    <property type="term" value="F:acetyltransferase activity"/>
    <property type="evidence" value="ECO:0007669"/>
    <property type="project" value="InterPro"/>
</dbReference>
<dbReference type="PANTHER" id="PTHR11786:SF0">
    <property type="entry name" value="ARYLAMINE N-ACETYLTRANSFERASE 4-RELATED"/>
    <property type="match status" value="1"/>
</dbReference>
<dbReference type="Gene3D" id="3.30.2140.10">
    <property type="entry name" value="Arylamine N-acetyltransferase"/>
    <property type="match status" value="1"/>
</dbReference>
<dbReference type="EMBL" id="CADCWN010000008">
    <property type="protein sequence ID" value="CAA9548288.1"/>
    <property type="molecule type" value="Genomic_DNA"/>
</dbReference>
<evidence type="ECO:0000313" key="4">
    <source>
        <dbReference type="EMBL" id="CAA9548288.1"/>
    </source>
</evidence>
<dbReference type="PANTHER" id="PTHR11786">
    <property type="entry name" value="N-HYDROXYARYLAMINE O-ACETYLTRANSFERASE"/>
    <property type="match status" value="1"/>
</dbReference>
<name>A0A6J4UIK7_9BACT</name>
<reference evidence="4" key="1">
    <citation type="submission" date="2020-02" db="EMBL/GenBank/DDBJ databases">
        <authorList>
            <person name="Meier V. D."/>
        </authorList>
    </citation>
    <scope>NUCLEOTIDE SEQUENCE</scope>
    <source>
        <strain evidence="4">AVDCRST_MAG18</strain>
    </source>
</reference>